<comment type="cofactor">
    <cofactor evidence="1">
        <name>[4Fe-4S] cluster</name>
        <dbReference type="ChEBI" id="CHEBI:49883"/>
    </cofactor>
</comment>
<evidence type="ECO:0000256" key="7">
    <source>
        <dbReference type="ARBA" id="ARBA00022723"/>
    </source>
</evidence>
<dbReference type="OrthoDB" id="9764318at2"/>
<dbReference type="UniPathway" id="UPA00223">
    <property type="reaction ID" value="UER00718"/>
</dbReference>
<dbReference type="PANTHER" id="PTHR11670">
    <property type="entry name" value="ACONITASE/IRON-RESPONSIVE ELEMENT FAMILY MEMBER"/>
    <property type="match status" value="1"/>
</dbReference>
<gene>
    <name evidence="15" type="ORF">CSC94_17135</name>
</gene>
<organism evidence="15 16">
    <name type="scientific">Zhengella mangrovi</name>
    <dbReference type="NCBI Taxonomy" id="1982044"/>
    <lineage>
        <taxon>Bacteria</taxon>
        <taxon>Pseudomonadati</taxon>
        <taxon>Pseudomonadota</taxon>
        <taxon>Alphaproteobacteria</taxon>
        <taxon>Hyphomicrobiales</taxon>
        <taxon>Notoacmeibacteraceae</taxon>
        <taxon>Zhengella</taxon>
    </lineage>
</organism>
<keyword evidence="8" id="KW-0408">Iron</keyword>
<dbReference type="GO" id="GO:0003994">
    <property type="term" value="F:aconitate hydratase activity"/>
    <property type="evidence" value="ECO:0007669"/>
    <property type="project" value="UniProtKB-EC"/>
</dbReference>
<protein>
    <recommendedName>
        <fullName evidence="5">Aconitate hydratase A</fullName>
        <ecNumber evidence="4">4.2.1.3</ecNumber>
    </recommendedName>
    <alternativeName>
        <fullName evidence="12">Iron-responsive protein-like</fullName>
    </alternativeName>
    <alternativeName>
        <fullName evidence="11">RNA-binding protein</fullName>
    </alternativeName>
</protein>
<dbReference type="NCBIfam" id="NF006757">
    <property type="entry name" value="PRK09277.1"/>
    <property type="match status" value="1"/>
</dbReference>
<dbReference type="AlphaFoldDB" id="A0A2G1QK21"/>
<dbReference type="Proteomes" id="UP000221168">
    <property type="component" value="Unassembled WGS sequence"/>
</dbReference>
<evidence type="ECO:0000256" key="12">
    <source>
        <dbReference type="ARBA" id="ARBA00031977"/>
    </source>
</evidence>
<dbReference type="Pfam" id="PF00330">
    <property type="entry name" value="Aconitase"/>
    <property type="match status" value="1"/>
</dbReference>
<dbReference type="Gene3D" id="3.30.499.10">
    <property type="entry name" value="Aconitase, domain 3"/>
    <property type="match status" value="2"/>
</dbReference>
<dbReference type="RefSeq" id="WP_099307598.1">
    <property type="nucleotide sequence ID" value="NZ_PDVP01000012.1"/>
</dbReference>
<dbReference type="InterPro" id="IPR018136">
    <property type="entry name" value="Aconitase_4Fe-4S_BS"/>
</dbReference>
<dbReference type="Gene3D" id="3.20.19.10">
    <property type="entry name" value="Aconitase, domain 4"/>
    <property type="match status" value="1"/>
</dbReference>
<dbReference type="Gene3D" id="6.10.190.10">
    <property type="match status" value="1"/>
</dbReference>
<evidence type="ECO:0000256" key="11">
    <source>
        <dbReference type="ARBA" id="ARBA00031081"/>
    </source>
</evidence>
<evidence type="ECO:0000256" key="1">
    <source>
        <dbReference type="ARBA" id="ARBA00001966"/>
    </source>
</evidence>
<dbReference type="InterPro" id="IPR015928">
    <property type="entry name" value="Aconitase/3IPM_dehydase_swvl"/>
</dbReference>
<evidence type="ECO:0000313" key="16">
    <source>
        <dbReference type="Proteomes" id="UP000221168"/>
    </source>
</evidence>
<dbReference type="InterPro" id="IPR036008">
    <property type="entry name" value="Aconitase_4Fe-4S_dom"/>
</dbReference>
<dbReference type="GO" id="GO:0046872">
    <property type="term" value="F:metal ion binding"/>
    <property type="evidence" value="ECO:0007669"/>
    <property type="project" value="UniProtKB-KW"/>
</dbReference>
<dbReference type="EMBL" id="PDVP01000012">
    <property type="protein sequence ID" value="PHP65811.1"/>
    <property type="molecule type" value="Genomic_DNA"/>
</dbReference>
<evidence type="ECO:0000256" key="10">
    <source>
        <dbReference type="ARBA" id="ARBA00023501"/>
    </source>
</evidence>
<sequence>MAQGPIWTNSSVGSCIDVRAFAGARLDLLPYSFRVLLACALADGRQDDARAILDWLEARRSDAEVAFVPRRLLMHDTTAMPALVDLATLRDVVAEAGGDPSRVNPICPVAVSVDHSLSVVRHATPEAMAYNTTREVELNAERYSFLKWADRAFGSLEVFPPGYGILHTINLEHLASVADGVEGPDGSVRIVPDTMIGTDSHTPMINAIGVLGWGVGGLEAESAMLGEAMPLALPDVVGVRLSGRLRHGVLATDLALHVTQRLRQLGVVGQFVEFFGPGLDGLSVGERAAVANMAPEYGATVGFFPVDDAVLRYLEATGRPSRHVDRVGFYARTIGLWRNPDDRPAYSRAIEIDLDAIDPSAAGPRRPQDRHPLHAIALDPVETQAGAVPDGAVAIAAITSCTNTADLGMLVTAALVARAAKRAGLTVPAWVKTSFAPGSRAMLNALERAGLLADLEAAGFNAVGIGCTTCIGNSGPLAPAMDGALAGRPEMARVAVLSGNRNFPGRIHPAVMDAYLVSPPLVVAYAFAGRLGDIEREIGRSADGRAVALADIWPSASAIDAAVRQAGNPENTLSAYGDRTGPAPWADIPVRTGERFDWDPASAYIRRPPFVRRSSPAWPRGTQGLAVIGAYGDDVTTDAISPAGAVPPASQAGHYLRDLGVSERDLNVYAAFRGNFEVMRRGAFTAPALKNLLAPDAMPGMTRLSTEEAPVTLEEAASRSAGQGRMPVLLAGDRYGQGSSRDWAAKAPALIGIRAILATGFERIHRSNLIGMGIVPIELPEDWHPQRRRMQPGDTIAATFPDRPGVHAPVSLKHMRAGECLATGTGRLACHTSLEAELLASGGVFPRTINRLLGESAGTTSQRATA</sequence>
<comment type="pathway">
    <text evidence="2">Carbohydrate metabolism; tricarboxylic acid cycle; isocitrate from oxaloacetate: step 2/2.</text>
</comment>
<dbReference type="InterPro" id="IPR000573">
    <property type="entry name" value="AconitaseA/IPMdHydase_ssu_swvl"/>
</dbReference>
<feature type="domain" description="Aconitase/3-isopropylmalate dehydratase large subunit alpha/beta/alpha" evidence="13">
    <location>
        <begin position="62"/>
        <end position="529"/>
    </location>
</feature>
<dbReference type="InterPro" id="IPR015931">
    <property type="entry name" value="Acnase/IPM_dHydase_lsu_aba_1/3"/>
</dbReference>
<evidence type="ECO:0000259" key="13">
    <source>
        <dbReference type="Pfam" id="PF00330"/>
    </source>
</evidence>
<dbReference type="GO" id="GO:0006099">
    <property type="term" value="P:tricarboxylic acid cycle"/>
    <property type="evidence" value="ECO:0007669"/>
    <property type="project" value="UniProtKB-UniPathway"/>
</dbReference>
<evidence type="ECO:0000256" key="8">
    <source>
        <dbReference type="ARBA" id="ARBA00023004"/>
    </source>
</evidence>
<dbReference type="PRINTS" id="PR00415">
    <property type="entry name" value="ACONITASE"/>
</dbReference>
<dbReference type="PROSITE" id="PS00450">
    <property type="entry name" value="ACONITASE_1"/>
    <property type="match status" value="1"/>
</dbReference>
<feature type="domain" description="Aconitase A/isopropylmalate dehydratase small subunit swivel" evidence="14">
    <location>
        <begin position="654"/>
        <end position="781"/>
    </location>
</feature>
<dbReference type="SUPFAM" id="SSF53732">
    <property type="entry name" value="Aconitase iron-sulfur domain"/>
    <property type="match status" value="1"/>
</dbReference>
<comment type="caution">
    <text evidence="15">The sequence shown here is derived from an EMBL/GenBank/DDBJ whole genome shotgun (WGS) entry which is preliminary data.</text>
</comment>
<evidence type="ECO:0000256" key="6">
    <source>
        <dbReference type="ARBA" id="ARBA00022485"/>
    </source>
</evidence>
<evidence type="ECO:0000256" key="5">
    <source>
        <dbReference type="ARBA" id="ARBA00019378"/>
    </source>
</evidence>
<proteinExistence type="inferred from homology"/>
<keyword evidence="6" id="KW-0004">4Fe-4S</keyword>
<dbReference type="InterPro" id="IPR001030">
    <property type="entry name" value="Acoase/IPM_deHydtase_lsu_aba"/>
</dbReference>
<keyword evidence="7" id="KW-0479">Metal-binding</keyword>
<comment type="catalytic activity">
    <reaction evidence="10">
        <text>citrate = D-threo-isocitrate</text>
        <dbReference type="Rhea" id="RHEA:10336"/>
        <dbReference type="ChEBI" id="CHEBI:15562"/>
        <dbReference type="ChEBI" id="CHEBI:16947"/>
        <dbReference type="EC" id="4.2.1.3"/>
    </reaction>
</comment>
<dbReference type="InterPro" id="IPR006249">
    <property type="entry name" value="Aconitase/IRP2"/>
</dbReference>
<evidence type="ECO:0000256" key="3">
    <source>
        <dbReference type="ARBA" id="ARBA00007185"/>
    </source>
</evidence>
<comment type="similarity">
    <text evidence="3">Belongs to the aconitase/IPM isomerase family.</text>
</comment>
<dbReference type="NCBIfam" id="NF009520">
    <property type="entry name" value="PRK12881.1"/>
    <property type="match status" value="1"/>
</dbReference>
<evidence type="ECO:0000256" key="4">
    <source>
        <dbReference type="ARBA" id="ARBA00012926"/>
    </source>
</evidence>
<evidence type="ECO:0000256" key="9">
    <source>
        <dbReference type="ARBA" id="ARBA00023014"/>
    </source>
</evidence>
<evidence type="ECO:0000256" key="2">
    <source>
        <dbReference type="ARBA" id="ARBA00004717"/>
    </source>
</evidence>
<dbReference type="Pfam" id="PF00694">
    <property type="entry name" value="Aconitase_C"/>
    <property type="match status" value="1"/>
</dbReference>
<evidence type="ECO:0000259" key="14">
    <source>
        <dbReference type="Pfam" id="PF00694"/>
    </source>
</evidence>
<dbReference type="GO" id="GO:0051539">
    <property type="term" value="F:4 iron, 4 sulfur cluster binding"/>
    <property type="evidence" value="ECO:0007669"/>
    <property type="project" value="UniProtKB-KW"/>
</dbReference>
<dbReference type="EC" id="4.2.1.3" evidence="4"/>
<keyword evidence="9" id="KW-0411">Iron-sulfur</keyword>
<reference evidence="15 16" key="1">
    <citation type="submission" date="2017-10" db="EMBL/GenBank/DDBJ databases">
        <title>Sedimentibacterium mangrovi gen. nov., sp. nov., a novel member of family Phyllobacteriacea isolated from mangrove sediment.</title>
        <authorList>
            <person name="Liao H."/>
            <person name="Tian Y."/>
        </authorList>
    </citation>
    <scope>NUCLEOTIDE SEQUENCE [LARGE SCALE GENOMIC DNA]</scope>
    <source>
        <strain evidence="15 16">X9-2-2</strain>
    </source>
</reference>
<name>A0A2G1QK21_9HYPH</name>
<dbReference type="SUPFAM" id="SSF52016">
    <property type="entry name" value="LeuD/IlvD-like"/>
    <property type="match status" value="1"/>
</dbReference>
<accession>A0A2G1QK21</accession>
<evidence type="ECO:0000313" key="15">
    <source>
        <dbReference type="EMBL" id="PHP65811.1"/>
    </source>
</evidence>
<keyword evidence="16" id="KW-1185">Reference proteome</keyword>